<feature type="region of interest" description="Disordered" evidence="1">
    <location>
        <begin position="321"/>
        <end position="356"/>
    </location>
</feature>
<keyword evidence="3" id="KW-1185">Reference proteome</keyword>
<feature type="region of interest" description="Disordered" evidence="1">
    <location>
        <begin position="83"/>
        <end position="104"/>
    </location>
</feature>
<reference evidence="2" key="3">
    <citation type="submission" date="2022-06" db="UniProtKB">
        <authorList>
            <consortium name="EnsemblPlants"/>
        </authorList>
    </citation>
    <scope>IDENTIFICATION</scope>
</reference>
<evidence type="ECO:0000313" key="2">
    <source>
        <dbReference type="EnsemblPlants" id="TuG1812G0600003318.01.T01.cds392189"/>
    </source>
</evidence>
<accession>A0A8R7QVI7</accession>
<protein>
    <submittedName>
        <fullName evidence="2">Uncharacterized protein</fullName>
    </submittedName>
</protein>
<name>A0A8R7QVI7_TRIUA</name>
<reference evidence="2" key="2">
    <citation type="submission" date="2018-03" db="EMBL/GenBank/DDBJ databases">
        <title>The Triticum urartu genome reveals the dynamic nature of wheat genome evolution.</title>
        <authorList>
            <person name="Ling H."/>
            <person name="Ma B."/>
            <person name="Shi X."/>
            <person name="Liu H."/>
            <person name="Dong L."/>
            <person name="Sun H."/>
            <person name="Cao Y."/>
            <person name="Gao Q."/>
            <person name="Zheng S."/>
            <person name="Li Y."/>
            <person name="Yu Y."/>
            <person name="Du H."/>
            <person name="Qi M."/>
            <person name="Li Y."/>
            <person name="Yu H."/>
            <person name="Cui Y."/>
            <person name="Wang N."/>
            <person name="Chen C."/>
            <person name="Wu H."/>
            <person name="Zhao Y."/>
            <person name="Zhang J."/>
            <person name="Li Y."/>
            <person name="Zhou W."/>
            <person name="Zhang B."/>
            <person name="Hu W."/>
            <person name="Eijk M."/>
            <person name="Tang J."/>
            <person name="Witsenboer H."/>
            <person name="Zhao S."/>
            <person name="Li Z."/>
            <person name="Zhang A."/>
            <person name="Wang D."/>
            <person name="Liang C."/>
        </authorList>
    </citation>
    <scope>NUCLEOTIDE SEQUENCE [LARGE SCALE GENOMIC DNA]</scope>
    <source>
        <strain evidence="2">cv. G1812</strain>
    </source>
</reference>
<dbReference type="EnsemblPlants" id="TuG1812G0600003318.01.T01">
    <property type="protein sequence ID" value="TuG1812G0600003318.01.T01.cds392189"/>
    <property type="gene ID" value="TuG1812G0600003318.01"/>
</dbReference>
<organism evidence="2 3">
    <name type="scientific">Triticum urartu</name>
    <name type="common">Red wild einkorn</name>
    <name type="synonym">Crithodium urartu</name>
    <dbReference type="NCBI Taxonomy" id="4572"/>
    <lineage>
        <taxon>Eukaryota</taxon>
        <taxon>Viridiplantae</taxon>
        <taxon>Streptophyta</taxon>
        <taxon>Embryophyta</taxon>
        <taxon>Tracheophyta</taxon>
        <taxon>Spermatophyta</taxon>
        <taxon>Magnoliopsida</taxon>
        <taxon>Liliopsida</taxon>
        <taxon>Poales</taxon>
        <taxon>Poaceae</taxon>
        <taxon>BOP clade</taxon>
        <taxon>Pooideae</taxon>
        <taxon>Triticodae</taxon>
        <taxon>Triticeae</taxon>
        <taxon>Triticinae</taxon>
        <taxon>Triticum</taxon>
    </lineage>
</organism>
<evidence type="ECO:0000256" key="1">
    <source>
        <dbReference type="SAM" id="MobiDB-lite"/>
    </source>
</evidence>
<feature type="region of interest" description="Disordered" evidence="1">
    <location>
        <begin position="220"/>
        <end position="248"/>
    </location>
</feature>
<feature type="compositionally biased region" description="Gly residues" evidence="1">
    <location>
        <begin position="331"/>
        <end position="341"/>
    </location>
</feature>
<dbReference type="AlphaFoldDB" id="A0A8R7QVI7"/>
<proteinExistence type="predicted"/>
<dbReference type="Gramene" id="TuG1812G0600003318.01.T01">
    <property type="protein sequence ID" value="TuG1812G0600003318.01.T01.cds392189"/>
    <property type="gene ID" value="TuG1812G0600003318.01"/>
</dbReference>
<evidence type="ECO:0000313" key="3">
    <source>
        <dbReference type="Proteomes" id="UP000015106"/>
    </source>
</evidence>
<reference evidence="3" key="1">
    <citation type="journal article" date="2013" name="Nature">
        <title>Draft genome of the wheat A-genome progenitor Triticum urartu.</title>
        <authorList>
            <person name="Ling H.Q."/>
            <person name="Zhao S."/>
            <person name="Liu D."/>
            <person name="Wang J."/>
            <person name="Sun H."/>
            <person name="Zhang C."/>
            <person name="Fan H."/>
            <person name="Li D."/>
            <person name="Dong L."/>
            <person name="Tao Y."/>
            <person name="Gao C."/>
            <person name="Wu H."/>
            <person name="Li Y."/>
            <person name="Cui Y."/>
            <person name="Guo X."/>
            <person name="Zheng S."/>
            <person name="Wang B."/>
            <person name="Yu K."/>
            <person name="Liang Q."/>
            <person name="Yang W."/>
            <person name="Lou X."/>
            <person name="Chen J."/>
            <person name="Feng M."/>
            <person name="Jian J."/>
            <person name="Zhang X."/>
            <person name="Luo G."/>
            <person name="Jiang Y."/>
            <person name="Liu J."/>
            <person name="Wang Z."/>
            <person name="Sha Y."/>
            <person name="Zhang B."/>
            <person name="Wu H."/>
            <person name="Tang D."/>
            <person name="Shen Q."/>
            <person name="Xue P."/>
            <person name="Zou S."/>
            <person name="Wang X."/>
            <person name="Liu X."/>
            <person name="Wang F."/>
            <person name="Yang Y."/>
            <person name="An X."/>
            <person name="Dong Z."/>
            <person name="Zhang K."/>
            <person name="Zhang X."/>
            <person name="Luo M.C."/>
            <person name="Dvorak J."/>
            <person name="Tong Y."/>
            <person name="Wang J."/>
            <person name="Yang H."/>
            <person name="Li Z."/>
            <person name="Wang D."/>
            <person name="Zhang A."/>
            <person name="Wang J."/>
        </authorList>
    </citation>
    <scope>NUCLEOTIDE SEQUENCE</scope>
    <source>
        <strain evidence="3">cv. G1812</strain>
    </source>
</reference>
<dbReference type="Proteomes" id="UP000015106">
    <property type="component" value="Chromosome 6"/>
</dbReference>
<sequence>MTTNVTMDSLLLRFSLYSDEISINHGSRRGEKELEERNDPHRSRTIREKATVFLPRFESLKFDHHHPSTDTFTFPVVLCDPGGRGAEGRSGPRGAVGGRRGEERRRVAAAEVHGGLGGGGRGGEAGGEVAVAAGVVAAGVGGGAVALVEVERIAERVVVELAGAAEGVVVRAGAAAEAPDEGLPARARRQLRPLPHLEQRVHRALPPVLLLPAQRRRRRPAAGALVGERGGRGGRGGGPAGEAAAPAAPAREEGRLRLVYTAAVVGVHRLASPRRGRGSWMEGGKETPAPAAEPMWLGLVSSACRAVAPCRGSGWRAGLLSGGRPPRAGRGRGGGVNGGRGRLTWAGIRGAQRSPE</sequence>